<dbReference type="PANTHER" id="PTHR10887">
    <property type="entry name" value="DNA2/NAM7 HELICASE FAMILY"/>
    <property type="match status" value="1"/>
</dbReference>
<dbReference type="Gene3D" id="3.40.50.300">
    <property type="entry name" value="P-loop containing nucleotide triphosphate hydrolases"/>
    <property type="match status" value="1"/>
</dbReference>
<feature type="domain" description="DNA2/NAM7 helicase helicase" evidence="1">
    <location>
        <begin position="160"/>
        <end position="278"/>
    </location>
</feature>
<comment type="caution">
    <text evidence="2">The sequence shown here is derived from an EMBL/GenBank/DDBJ whole genome shotgun (WGS) entry which is preliminary data.</text>
</comment>
<dbReference type="InterPro" id="IPR027417">
    <property type="entry name" value="P-loop_NTPase"/>
</dbReference>
<gene>
    <name evidence="2" type="ORF">ACFFIX_19935</name>
</gene>
<dbReference type="RefSeq" id="WP_378937200.1">
    <property type="nucleotide sequence ID" value="NZ_JBHLVO010000023.1"/>
</dbReference>
<dbReference type="InterPro" id="IPR045055">
    <property type="entry name" value="DNA2/NAM7-like"/>
</dbReference>
<reference evidence="2 3" key="1">
    <citation type="submission" date="2024-09" db="EMBL/GenBank/DDBJ databases">
        <authorList>
            <person name="Sun Q."/>
            <person name="Mori K."/>
        </authorList>
    </citation>
    <scope>NUCLEOTIDE SEQUENCE [LARGE SCALE GENOMIC DNA]</scope>
    <source>
        <strain evidence="2 3">CCM 7228</strain>
    </source>
</reference>
<protein>
    <submittedName>
        <fullName evidence="2">AAA domain-containing protein</fullName>
    </submittedName>
</protein>
<name>A0ABV6GJT4_9BACI</name>
<organism evidence="2 3">
    <name type="scientific">Metabacillus herbersteinensis</name>
    <dbReference type="NCBI Taxonomy" id="283816"/>
    <lineage>
        <taxon>Bacteria</taxon>
        <taxon>Bacillati</taxon>
        <taxon>Bacillota</taxon>
        <taxon>Bacilli</taxon>
        <taxon>Bacillales</taxon>
        <taxon>Bacillaceae</taxon>
        <taxon>Metabacillus</taxon>
    </lineage>
</organism>
<dbReference type="Pfam" id="PF13086">
    <property type="entry name" value="AAA_11"/>
    <property type="match status" value="1"/>
</dbReference>
<dbReference type="InterPro" id="IPR041677">
    <property type="entry name" value="DNA2/NAM7_AAA_11"/>
</dbReference>
<dbReference type="SUPFAM" id="SSF52540">
    <property type="entry name" value="P-loop containing nucleoside triphosphate hydrolases"/>
    <property type="match status" value="1"/>
</dbReference>
<keyword evidence="3" id="KW-1185">Reference proteome</keyword>
<dbReference type="Proteomes" id="UP001589854">
    <property type="component" value="Unassembled WGS sequence"/>
</dbReference>
<evidence type="ECO:0000313" key="3">
    <source>
        <dbReference type="Proteomes" id="UP001589854"/>
    </source>
</evidence>
<dbReference type="PANTHER" id="PTHR10887:SF495">
    <property type="entry name" value="HELICASE SENATAXIN ISOFORM X1-RELATED"/>
    <property type="match status" value="1"/>
</dbReference>
<dbReference type="EMBL" id="JBHLVO010000023">
    <property type="protein sequence ID" value="MFC0273666.1"/>
    <property type="molecule type" value="Genomic_DNA"/>
</dbReference>
<evidence type="ECO:0000313" key="2">
    <source>
        <dbReference type="EMBL" id="MFC0273666.1"/>
    </source>
</evidence>
<sequence>MEKSTNTLIKEWQEALQIEIHHLKKFGSTKYLLLNGRLLTKAETYTYYFETSSSIKTPIGSQIRIEWGNLKQNGRMLSSEGKSVIIELDKYIGDLIQDAFLFHDPWELLEQLISRLDEVKKSKKKRLRIKRLMTPTMTVKHPSIDFKSGVHELFLRSKYNSVSFVWGPPGTGKTYTLARVAANHYLKEKKVLILSHSNQAVDVLISEVSFFVKKKDRFQLGDILRYGSQSGERMLVHEGITTSQLLQKREPSLFDNKEELTEEKRLLKQDLARSFSKRDSDQLLQLEKRLLGFMRKSAKKK</sequence>
<proteinExistence type="predicted"/>
<accession>A0ABV6GJT4</accession>
<evidence type="ECO:0000259" key="1">
    <source>
        <dbReference type="Pfam" id="PF13086"/>
    </source>
</evidence>